<dbReference type="Pfam" id="PF01636">
    <property type="entry name" value="APH"/>
    <property type="match status" value="1"/>
</dbReference>
<sequence length="451" mass="50631">MAKLELLDETEIKIRNCIETLVGGTVTAMERQVRWRPSWFVDVICRGETLKLYVRGDRESDVVPFPELKREADILSVLGENGIPAPRIYGMCDDPVAIIMESVPGTRDVASAATDEERRDVARQYIDALVAMHNLPVEKFTEIGIDLPQGAEEIAQAGIKAYLPLYQKNKVAPEPLIEFAMRWLCDNVPQHRTKPSFIAFDAGQFLFDQGEIKAVYDLEFAMIGDPMTDLATMAMRHSYEPTGEAISVLCDYYAEVSGVPVEEAVVRYHHAVFSTVACMQFAGAIQNPKPGDPHDVYLEWDLALRRTLLNALAKNVGVTLQTPAKLLEPNKRNQSLHSMIDDMAASFETHNELQQASKECVLRLLDYAQIMDQYADQLDELALTEAVSFVGKCESMPELQQKLEEFVQQAGAEHDQELIQYFHNQLTRKIQVCSEIGIGRSAIHIEDDILA</sequence>
<comment type="caution">
    <text evidence="2">The sequence shown here is derived from an EMBL/GenBank/DDBJ whole genome shotgun (WGS) entry which is preliminary data.</text>
</comment>
<dbReference type="Proteomes" id="UP000787472">
    <property type="component" value="Unassembled WGS sequence"/>
</dbReference>
<dbReference type="InterPro" id="IPR041726">
    <property type="entry name" value="ACAD10_11_N"/>
</dbReference>
<accession>A0A9E5JWD7</accession>
<dbReference type="SUPFAM" id="SSF56112">
    <property type="entry name" value="Protein kinase-like (PK-like)"/>
    <property type="match status" value="1"/>
</dbReference>
<dbReference type="AlphaFoldDB" id="A0A9E5JWD7"/>
<dbReference type="Gene3D" id="3.90.1200.10">
    <property type="match status" value="1"/>
</dbReference>
<evidence type="ECO:0000259" key="1">
    <source>
        <dbReference type="Pfam" id="PF01636"/>
    </source>
</evidence>
<name>A0A9E5JWD7_9GAMM</name>
<dbReference type="EMBL" id="JAAONZ010000011">
    <property type="protein sequence ID" value="NHO66721.1"/>
    <property type="molecule type" value="Genomic_DNA"/>
</dbReference>
<dbReference type="InterPro" id="IPR051678">
    <property type="entry name" value="AGP_Transferase"/>
</dbReference>
<keyword evidence="3" id="KW-1185">Reference proteome</keyword>
<reference evidence="2" key="1">
    <citation type="submission" date="2020-03" db="EMBL/GenBank/DDBJ databases">
        <authorList>
            <person name="Guo F."/>
        </authorList>
    </citation>
    <scope>NUCLEOTIDE SEQUENCE</scope>
    <source>
        <strain evidence="2">JCM 30134</strain>
    </source>
</reference>
<dbReference type="RefSeq" id="WP_167188044.1">
    <property type="nucleotide sequence ID" value="NZ_JAAONZ010000011.1"/>
</dbReference>
<gene>
    <name evidence="2" type="ORF">G8770_14315</name>
</gene>
<feature type="domain" description="Aminoglycoside phosphotransferase" evidence="1">
    <location>
        <begin position="63"/>
        <end position="253"/>
    </location>
</feature>
<dbReference type="PANTHER" id="PTHR21310">
    <property type="entry name" value="AMINOGLYCOSIDE PHOSPHOTRANSFERASE-RELATED-RELATED"/>
    <property type="match status" value="1"/>
</dbReference>
<dbReference type="InterPro" id="IPR002575">
    <property type="entry name" value="Aminoglycoside_PTrfase"/>
</dbReference>
<proteinExistence type="predicted"/>
<organism evidence="2 3">
    <name type="scientific">Pseudomaricurvus hydrocarbonicus</name>
    <dbReference type="NCBI Taxonomy" id="1470433"/>
    <lineage>
        <taxon>Bacteria</taxon>
        <taxon>Pseudomonadati</taxon>
        <taxon>Pseudomonadota</taxon>
        <taxon>Gammaproteobacteria</taxon>
        <taxon>Cellvibrionales</taxon>
        <taxon>Cellvibrionaceae</taxon>
        <taxon>Pseudomaricurvus</taxon>
    </lineage>
</organism>
<dbReference type="PANTHER" id="PTHR21310:SF40">
    <property type="entry name" value="AMINOGLYCOSIDE PHOSPHOTRANSFERASE DOMAIN-CONTAINING PROTEIN-RELATED"/>
    <property type="match status" value="1"/>
</dbReference>
<evidence type="ECO:0000313" key="2">
    <source>
        <dbReference type="EMBL" id="NHO66721.1"/>
    </source>
</evidence>
<protein>
    <submittedName>
        <fullName evidence="2">Phosphotransferase family protein</fullName>
    </submittedName>
</protein>
<dbReference type="CDD" id="cd05154">
    <property type="entry name" value="ACAD10_11_N-like"/>
    <property type="match status" value="1"/>
</dbReference>
<dbReference type="InterPro" id="IPR011009">
    <property type="entry name" value="Kinase-like_dom_sf"/>
</dbReference>
<evidence type="ECO:0000313" key="3">
    <source>
        <dbReference type="Proteomes" id="UP000787472"/>
    </source>
</evidence>